<dbReference type="AlphaFoldDB" id="A0A365UB49"/>
<sequence>MTREEIVQMHRRRRKEEPAAAAIEPDAEAGNPTGRYAGQPVERDGDGNPVDPARRDPADLRAGPGDAGAQRKPRVLPEKVAARDRDSWRRALLVVAAGSVILGALFVLI</sequence>
<feature type="compositionally biased region" description="Basic and acidic residues" evidence="1">
    <location>
        <begin position="41"/>
        <end position="59"/>
    </location>
</feature>
<gene>
    <name evidence="3" type="ORF">DRV85_06380</name>
</gene>
<dbReference type="OrthoDB" id="10013069at2"/>
<evidence type="ECO:0000256" key="2">
    <source>
        <dbReference type="SAM" id="Phobius"/>
    </source>
</evidence>
<dbReference type="Proteomes" id="UP000253370">
    <property type="component" value="Unassembled WGS sequence"/>
</dbReference>
<evidence type="ECO:0000313" key="4">
    <source>
        <dbReference type="Proteomes" id="UP000253370"/>
    </source>
</evidence>
<feature type="transmembrane region" description="Helical" evidence="2">
    <location>
        <begin position="91"/>
        <end position="108"/>
    </location>
</feature>
<comment type="caution">
    <text evidence="3">The sequence shown here is derived from an EMBL/GenBank/DDBJ whole genome shotgun (WGS) entry which is preliminary data.</text>
</comment>
<name>A0A365UB49_9RHOB</name>
<evidence type="ECO:0000256" key="1">
    <source>
        <dbReference type="SAM" id="MobiDB-lite"/>
    </source>
</evidence>
<evidence type="ECO:0000313" key="3">
    <source>
        <dbReference type="EMBL" id="RBI86432.1"/>
    </source>
</evidence>
<protein>
    <submittedName>
        <fullName evidence="3">Uncharacterized protein</fullName>
    </submittedName>
</protein>
<keyword evidence="2" id="KW-0812">Transmembrane</keyword>
<dbReference type="EMBL" id="QNTQ01000005">
    <property type="protein sequence ID" value="RBI86432.1"/>
    <property type="molecule type" value="Genomic_DNA"/>
</dbReference>
<accession>A0A365UB49</accession>
<organism evidence="3 4">
    <name type="scientific">Rhodosalinus halophilus</name>
    <dbReference type="NCBI Taxonomy" id="2259333"/>
    <lineage>
        <taxon>Bacteria</taxon>
        <taxon>Pseudomonadati</taxon>
        <taxon>Pseudomonadota</taxon>
        <taxon>Alphaproteobacteria</taxon>
        <taxon>Rhodobacterales</taxon>
        <taxon>Paracoccaceae</taxon>
        <taxon>Rhodosalinus</taxon>
    </lineage>
</organism>
<reference evidence="3 4" key="1">
    <citation type="submission" date="2018-07" db="EMBL/GenBank/DDBJ databases">
        <title>Rhodosalinus sp. strain E84T genomic sequence and assembly.</title>
        <authorList>
            <person name="Liu Z.-W."/>
            <person name="Lu D.-C."/>
        </authorList>
    </citation>
    <scope>NUCLEOTIDE SEQUENCE [LARGE SCALE GENOMIC DNA]</scope>
    <source>
        <strain evidence="3 4">E84</strain>
    </source>
</reference>
<proteinExistence type="predicted"/>
<keyword evidence="2" id="KW-1133">Transmembrane helix</keyword>
<keyword evidence="4" id="KW-1185">Reference proteome</keyword>
<keyword evidence="2" id="KW-0472">Membrane</keyword>
<feature type="region of interest" description="Disordered" evidence="1">
    <location>
        <begin position="1"/>
        <end position="76"/>
    </location>
</feature>